<name>A0A194VTE4_CYTMA</name>
<dbReference type="PANTHER" id="PTHR37540:SF9">
    <property type="entry name" value="ZN(2)-C6 FUNGAL-TYPE DOMAIN-CONTAINING PROTEIN"/>
    <property type="match status" value="1"/>
</dbReference>
<dbReference type="EMBL" id="CM003100">
    <property type="protein sequence ID" value="KUI67267.1"/>
    <property type="molecule type" value="Genomic_DNA"/>
</dbReference>
<dbReference type="AlphaFoldDB" id="A0A194VTE4"/>
<proteinExistence type="predicted"/>
<dbReference type="OrthoDB" id="4158087at2759"/>
<evidence type="ECO:0000313" key="1">
    <source>
        <dbReference type="EMBL" id="KUI67267.1"/>
    </source>
</evidence>
<organism evidence="1 2">
    <name type="scientific">Cytospora mali</name>
    <name type="common">Apple Valsa canker fungus</name>
    <name type="synonym">Valsa mali</name>
    <dbReference type="NCBI Taxonomy" id="578113"/>
    <lineage>
        <taxon>Eukaryota</taxon>
        <taxon>Fungi</taxon>
        <taxon>Dikarya</taxon>
        <taxon>Ascomycota</taxon>
        <taxon>Pezizomycotina</taxon>
        <taxon>Sordariomycetes</taxon>
        <taxon>Sordariomycetidae</taxon>
        <taxon>Diaporthales</taxon>
        <taxon>Cytosporaceae</taxon>
        <taxon>Cytospora</taxon>
    </lineage>
</organism>
<evidence type="ECO:0000313" key="2">
    <source>
        <dbReference type="Proteomes" id="UP000078559"/>
    </source>
</evidence>
<accession>A0A194VTE4</accession>
<gene>
    <name evidence="1" type="ORF">VM1G_02890</name>
</gene>
<protein>
    <submittedName>
        <fullName evidence="1">Uncharacterized protein</fullName>
    </submittedName>
</protein>
<dbReference type="Proteomes" id="UP000078559">
    <property type="component" value="Chromosome 3"/>
</dbReference>
<dbReference type="PANTHER" id="PTHR37540">
    <property type="entry name" value="TRANSCRIPTION FACTOR (ACR-2), PUTATIVE-RELATED-RELATED"/>
    <property type="match status" value="1"/>
</dbReference>
<keyword evidence="2" id="KW-1185">Reference proteome</keyword>
<reference evidence="1" key="1">
    <citation type="submission" date="2014-12" db="EMBL/GenBank/DDBJ databases">
        <title>Genome Sequence of Valsa Canker Pathogens Uncovers a Specific Adaption of Colonization on Woody Bark.</title>
        <authorList>
            <person name="Yin Z."/>
            <person name="Liu H."/>
            <person name="Gao X."/>
            <person name="Li Z."/>
            <person name="Song N."/>
            <person name="Ke X."/>
            <person name="Dai Q."/>
            <person name="Wu Y."/>
            <person name="Sun Y."/>
            <person name="Xu J.-R."/>
            <person name="Kang Z.K."/>
            <person name="Wang L."/>
            <person name="Huang L."/>
        </authorList>
    </citation>
    <scope>NUCLEOTIDE SEQUENCE [LARGE SCALE GENOMIC DNA]</scope>
    <source>
        <strain evidence="1">03-8</strain>
    </source>
</reference>
<sequence>MCSDAVYLNAMVFVYHTYINLAAGLELESLPPSSPANKYFPKTLRLLRERLADSSDNMKLSDSTVIVVLSLANHAHRLGQYEAARSHLGGLRKLVDLRGGISNFRRNPKLLLEMFRCDIGMALHNGLDTLFFNDPTREQYMPYLDKLSSFIPLECRPDVETCTRSNTLGLTCPELAKAWDMMQTFCSLINYAAESKRKIPQETMLNTMAAVMYRLLHMRFPSGSLDEVVRLGLSVFCSHIFLQWSNVGLPLHNLPLAYKTCLLDFGNSSKISTKILFWLLMVGRMAVFGADEDTWLKPWLWLSVNECGAGSWGEARTIVQHFQWIDFVHDQYGRVIYDAVCALHFSDGNTPHIVGIHSVKTTSPA</sequence>